<accession>X0UDE9</accession>
<dbReference type="AlphaFoldDB" id="X0UDE9"/>
<reference evidence="1" key="1">
    <citation type="journal article" date="2014" name="Front. Microbiol.">
        <title>High frequency of phylogenetically diverse reductive dehalogenase-homologous genes in deep subseafloor sedimentary metagenomes.</title>
        <authorList>
            <person name="Kawai M."/>
            <person name="Futagami T."/>
            <person name="Toyoda A."/>
            <person name="Takaki Y."/>
            <person name="Nishi S."/>
            <person name="Hori S."/>
            <person name="Arai W."/>
            <person name="Tsubouchi T."/>
            <person name="Morono Y."/>
            <person name="Uchiyama I."/>
            <person name="Ito T."/>
            <person name="Fujiyama A."/>
            <person name="Inagaki F."/>
            <person name="Takami H."/>
        </authorList>
    </citation>
    <scope>NUCLEOTIDE SEQUENCE</scope>
    <source>
        <strain evidence="1">Expedition CK06-06</strain>
    </source>
</reference>
<sequence length="72" mass="8080">QIKKTLADQAMVIMNDMDPQRMRAMMDPGSAVRESEMGYTVDGQTQNMTPAQYQEMVNSGQITQDPNLMGPR</sequence>
<dbReference type="EMBL" id="BARS01029360">
    <property type="protein sequence ID" value="GAG03610.1"/>
    <property type="molecule type" value="Genomic_DNA"/>
</dbReference>
<comment type="caution">
    <text evidence="1">The sequence shown here is derived from an EMBL/GenBank/DDBJ whole genome shotgun (WGS) entry which is preliminary data.</text>
</comment>
<organism evidence="1">
    <name type="scientific">marine sediment metagenome</name>
    <dbReference type="NCBI Taxonomy" id="412755"/>
    <lineage>
        <taxon>unclassified sequences</taxon>
        <taxon>metagenomes</taxon>
        <taxon>ecological metagenomes</taxon>
    </lineage>
</organism>
<name>X0UDE9_9ZZZZ</name>
<proteinExistence type="predicted"/>
<feature type="non-terminal residue" evidence="1">
    <location>
        <position position="1"/>
    </location>
</feature>
<protein>
    <submittedName>
        <fullName evidence="1">Uncharacterized protein</fullName>
    </submittedName>
</protein>
<gene>
    <name evidence="1" type="ORF">S01H1_45892</name>
</gene>
<evidence type="ECO:0000313" key="1">
    <source>
        <dbReference type="EMBL" id="GAG03610.1"/>
    </source>
</evidence>